<dbReference type="InterPro" id="IPR050200">
    <property type="entry name" value="Nuclear_hormone_rcpt_NR3"/>
</dbReference>
<evidence type="ECO:0000259" key="7">
    <source>
        <dbReference type="PROSITE" id="PS51843"/>
    </source>
</evidence>
<feature type="region of interest" description="Disordered" evidence="6">
    <location>
        <begin position="1"/>
        <end position="47"/>
    </location>
</feature>
<evidence type="ECO:0000256" key="5">
    <source>
        <dbReference type="ARBA" id="ARBA00023242"/>
    </source>
</evidence>
<feature type="compositionally biased region" description="Basic and acidic residues" evidence="6">
    <location>
        <begin position="370"/>
        <end position="383"/>
    </location>
</feature>
<keyword evidence="8" id="KW-1185">Reference proteome</keyword>
<evidence type="ECO:0000256" key="4">
    <source>
        <dbReference type="ARBA" id="ARBA00023170"/>
    </source>
</evidence>
<feature type="compositionally biased region" description="Polar residues" evidence="6">
    <location>
        <begin position="38"/>
        <end position="47"/>
    </location>
</feature>
<dbReference type="SUPFAM" id="SSF48508">
    <property type="entry name" value="Nuclear receptor ligand-binding domain"/>
    <property type="match status" value="1"/>
</dbReference>
<feature type="region of interest" description="Disordered" evidence="6">
    <location>
        <begin position="359"/>
        <end position="383"/>
    </location>
</feature>
<reference evidence="9" key="1">
    <citation type="submission" date="2022-11" db="UniProtKB">
        <authorList>
            <consortium name="WormBaseParasite"/>
        </authorList>
    </citation>
    <scope>IDENTIFICATION</scope>
</reference>
<dbReference type="Pfam" id="PF00104">
    <property type="entry name" value="Hormone_recep"/>
    <property type="match status" value="1"/>
</dbReference>
<feature type="compositionally biased region" description="Basic and acidic residues" evidence="6">
    <location>
        <begin position="21"/>
        <end position="37"/>
    </location>
</feature>
<feature type="compositionally biased region" description="Polar residues" evidence="6">
    <location>
        <begin position="359"/>
        <end position="369"/>
    </location>
</feature>
<evidence type="ECO:0000313" key="8">
    <source>
        <dbReference type="Proteomes" id="UP000887540"/>
    </source>
</evidence>
<evidence type="ECO:0000256" key="6">
    <source>
        <dbReference type="SAM" id="MobiDB-lite"/>
    </source>
</evidence>
<dbReference type="Gene3D" id="1.10.565.10">
    <property type="entry name" value="Retinoid X Receptor"/>
    <property type="match status" value="1"/>
</dbReference>
<feature type="domain" description="NR LBD" evidence="7">
    <location>
        <begin position="93"/>
        <end position="364"/>
    </location>
</feature>
<organism evidence="8 9">
    <name type="scientific">Acrobeloides nanus</name>
    <dbReference type="NCBI Taxonomy" id="290746"/>
    <lineage>
        <taxon>Eukaryota</taxon>
        <taxon>Metazoa</taxon>
        <taxon>Ecdysozoa</taxon>
        <taxon>Nematoda</taxon>
        <taxon>Chromadorea</taxon>
        <taxon>Rhabditida</taxon>
        <taxon>Tylenchina</taxon>
        <taxon>Cephalobomorpha</taxon>
        <taxon>Cephaloboidea</taxon>
        <taxon>Cephalobidae</taxon>
        <taxon>Acrobeloides</taxon>
    </lineage>
</organism>
<keyword evidence="5" id="KW-0539">Nucleus</keyword>
<sequence>MGKEVNFGEGIMPNKKLARKSKTEKSQKQKKPVKFESENSSMDTSCHQPAPDMATYNLHEPSTSTANCCCQEAFPKNSLRNSAFIDQFRVAPTSKNLIQELIEVDRLDELINLKGLRIRPEHQNMDENLTAYQRLSRIGDEVLEHLVDWTKTLPFYDDFPVEVHSCLLTQRWPELVLLSACFFALCMQDEENILPVTSTTFEQNETISFTDASINLQLLQKRLSAVMHKNIPLDYIAKEASSFVESFTSLLNAFSQLNITLEAYVCLKAITFLHECAPDYVDDEKCPKVPSAYVRRISVVQEQFVKALQIHLSQCQNGPRMTDIFNWIPTLQATASVLLKSKMFYMPFLICKNPEPFSAESSMNASPTHSETESDDTHRNEQA</sequence>
<evidence type="ECO:0000256" key="1">
    <source>
        <dbReference type="ARBA" id="ARBA00023015"/>
    </source>
</evidence>
<keyword evidence="3" id="KW-0804">Transcription</keyword>
<dbReference type="PROSITE" id="PS51843">
    <property type="entry name" value="NR_LBD"/>
    <property type="match status" value="1"/>
</dbReference>
<proteinExistence type="predicted"/>
<name>A0A914ECQ4_9BILA</name>
<evidence type="ECO:0000256" key="3">
    <source>
        <dbReference type="ARBA" id="ARBA00023163"/>
    </source>
</evidence>
<dbReference type="InterPro" id="IPR035500">
    <property type="entry name" value="NHR-like_dom_sf"/>
</dbReference>
<keyword evidence="2" id="KW-0238">DNA-binding</keyword>
<dbReference type="AlphaFoldDB" id="A0A914ECQ4"/>
<dbReference type="WBParaSite" id="ACRNAN_scaffold735.g8637.t1">
    <property type="protein sequence ID" value="ACRNAN_scaffold735.g8637.t1"/>
    <property type="gene ID" value="ACRNAN_scaffold735.g8637"/>
</dbReference>
<keyword evidence="4" id="KW-0675">Receptor</keyword>
<dbReference type="Proteomes" id="UP000887540">
    <property type="component" value="Unplaced"/>
</dbReference>
<dbReference type="InterPro" id="IPR000536">
    <property type="entry name" value="Nucl_hrmn_rcpt_lig-bd"/>
</dbReference>
<accession>A0A914ECQ4</accession>
<dbReference type="PANTHER" id="PTHR48092">
    <property type="entry name" value="KNIRPS-RELATED PROTEIN-RELATED"/>
    <property type="match status" value="1"/>
</dbReference>
<protein>
    <submittedName>
        <fullName evidence="9">NR LBD domain-containing protein</fullName>
    </submittedName>
</protein>
<evidence type="ECO:0000313" key="9">
    <source>
        <dbReference type="WBParaSite" id="ACRNAN_scaffold735.g8637.t1"/>
    </source>
</evidence>
<dbReference type="GO" id="GO:0003677">
    <property type="term" value="F:DNA binding"/>
    <property type="evidence" value="ECO:0007669"/>
    <property type="project" value="UniProtKB-KW"/>
</dbReference>
<keyword evidence="1" id="KW-0805">Transcription regulation</keyword>
<dbReference type="SMART" id="SM00430">
    <property type="entry name" value="HOLI"/>
    <property type="match status" value="1"/>
</dbReference>
<evidence type="ECO:0000256" key="2">
    <source>
        <dbReference type="ARBA" id="ARBA00023125"/>
    </source>
</evidence>